<keyword evidence="3" id="KW-1185">Reference proteome</keyword>
<reference evidence="2 3" key="1">
    <citation type="submission" date="2023-03" db="EMBL/GenBank/DDBJ databases">
        <title>Muricauda XX sp. nov. and Muricauda XXX sp. nov., two novel species isolated from Okinawa Trough.</title>
        <authorList>
            <person name="Cao W."/>
            <person name="Deng X."/>
        </authorList>
    </citation>
    <scope>NUCLEOTIDE SEQUENCE [LARGE SCALE GENOMIC DNA]</scope>
    <source>
        <strain evidence="2 3">81s02</strain>
    </source>
</reference>
<feature type="chain" id="PRO_5046193416" evidence="1">
    <location>
        <begin position="24"/>
        <end position="531"/>
    </location>
</feature>
<dbReference type="Proteomes" id="UP001217083">
    <property type="component" value="Unassembled WGS sequence"/>
</dbReference>
<dbReference type="Gene3D" id="3.40.30.40">
    <property type="entry name" value="Perfringolysin"/>
    <property type="match status" value="2"/>
</dbReference>
<evidence type="ECO:0000256" key="1">
    <source>
        <dbReference type="SAM" id="SignalP"/>
    </source>
</evidence>
<evidence type="ECO:0000313" key="3">
    <source>
        <dbReference type="Proteomes" id="UP001217083"/>
    </source>
</evidence>
<dbReference type="InterPro" id="IPR036363">
    <property type="entry name" value="Thiol_cytolysin_ab_sf"/>
</dbReference>
<dbReference type="Pfam" id="PF01289">
    <property type="entry name" value="Thiol_cytolysin"/>
    <property type="match status" value="1"/>
</dbReference>
<sequence>MKTLIKIWKIGVLLLFASITVTALSCSSDGGTEPAPGQPEEPQYSEDEALEFNNAMANLQALNQPDESPIEETNSSDPERDVADTTLECYTKTYSGAPGFDEMFTLDPTTDVIYPGALLNGESITSGEYIGINASRAPITVSTSLSNISGSPSIVIEDPNQLSEVRAGINELLSREVTGATPAQVSLDITEVHSEQHMSVAIGANYRGVTKKVSADLQFNGSSYKHTYVLKFIQRYFTLDLNSPGQDPSDLFTDLPDINSLGAANPVYVSSVTYGRMVLYTVESNATMSEVKLAFDASVGSTDGSIDAEYQQIMNSSNIKAMIIGGSGDGAVQAINGPDEVYNFISEGGNYSPDSPGAPLAYKLRFVKEGFPVARVILATEYQVRECDLAYPEYLVTIDRITGTQPSDTEVYGTLRVKMRVGGVYLDANGNGVDDGTTWSRDSSNFVDVQNDKTYTVGQSYTFKPYRPNMAIDHVEYYGNLWDYNGLLPDGNLGSHTGTVKLEDLDINDEVTETLSFNAGITAHFKFVRIK</sequence>
<dbReference type="InterPro" id="IPR036359">
    <property type="entry name" value="Thiol_cytolysin_sf"/>
</dbReference>
<evidence type="ECO:0000313" key="2">
    <source>
        <dbReference type="EMBL" id="MDF0705768.1"/>
    </source>
</evidence>
<organism evidence="2 3">
    <name type="scientific">Flagellimonas okinawensis</name>
    <dbReference type="NCBI Taxonomy" id="3031324"/>
    <lineage>
        <taxon>Bacteria</taxon>
        <taxon>Pseudomonadati</taxon>
        <taxon>Bacteroidota</taxon>
        <taxon>Flavobacteriia</taxon>
        <taxon>Flavobacteriales</taxon>
        <taxon>Flavobacteriaceae</taxon>
        <taxon>Flagellimonas</taxon>
    </lineage>
</organism>
<dbReference type="InterPro" id="IPR001869">
    <property type="entry name" value="Thiol_cytolysin"/>
</dbReference>
<accession>A0ABT5XIN9</accession>
<dbReference type="EMBL" id="JARFVA010000001">
    <property type="protein sequence ID" value="MDF0705768.1"/>
    <property type="molecule type" value="Genomic_DNA"/>
</dbReference>
<dbReference type="PROSITE" id="PS51257">
    <property type="entry name" value="PROKAR_LIPOPROTEIN"/>
    <property type="match status" value="1"/>
</dbReference>
<name>A0ABT5XIN9_9FLAO</name>
<keyword evidence="1" id="KW-0732">Signal</keyword>
<comment type="caution">
    <text evidence="2">The sequence shown here is derived from an EMBL/GenBank/DDBJ whole genome shotgun (WGS) entry which is preliminary data.</text>
</comment>
<dbReference type="SUPFAM" id="SSF56978">
    <property type="entry name" value="Perfringolysin"/>
    <property type="match status" value="1"/>
</dbReference>
<gene>
    <name evidence="2" type="ORF">PY091_00985</name>
</gene>
<dbReference type="Gene3D" id="3.90.840.10">
    <property type="entry name" value="Thiol-activated cytolysin superfamily/Thiol-activated cytolysin, alpha-beta domain"/>
    <property type="match status" value="1"/>
</dbReference>
<feature type="signal peptide" evidence="1">
    <location>
        <begin position="1"/>
        <end position="23"/>
    </location>
</feature>
<dbReference type="RefSeq" id="WP_275647885.1">
    <property type="nucleotide sequence ID" value="NZ_JARFVA010000001.1"/>
</dbReference>
<proteinExistence type="predicted"/>
<protein>
    <submittedName>
        <fullName evidence="2">Thiol-activated cytolysin family protein</fullName>
    </submittedName>
</protein>